<dbReference type="EMBL" id="JAUJYO010000002">
    <property type="protein sequence ID" value="KAK1323452.1"/>
    <property type="molecule type" value="Genomic_DNA"/>
</dbReference>
<feature type="region of interest" description="Disordered" evidence="7">
    <location>
        <begin position="667"/>
        <end position="726"/>
    </location>
</feature>
<dbReference type="AlphaFoldDB" id="A0AAV9FFM6"/>
<dbReference type="PANTHER" id="PTHR15138">
    <property type="entry name" value="TRANSCRIPTION INITIATION FACTOR TFIID SUBUNIT 4"/>
    <property type="match status" value="1"/>
</dbReference>
<protein>
    <recommendedName>
        <fullName evidence="8">RST domain-containing protein</fullName>
    </recommendedName>
</protein>
<evidence type="ECO:0000256" key="4">
    <source>
        <dbReference type="ARBA" id="ARBA00023163"/>
    </source>
</evidence>
<feature type="compositionally biased region" description="Polar residues" evidence="7">
    <location>
        <begin position="90"/>
        <end position="101"/>
    </location>
</feature>
<dbReference type="Pfam" id="PF12174">
    <property type="entry name" value="RST"/>
    <property type="match status" value="1"/>
</dbReference>
<dbReference type="InterPro" id="IPR007900">
    <property type="entry name" value="TAF4_C"/>
</dbReference>
<evidence type="ECO:0000313" key="9">
    <source>
        <dbReference type="EMBL" id="KAK1323452.1"/>
    </source>
</evidence>
<dbReference type="GO" id="GO:0016251">
    <property type="term" value="F:RNA polymerase II general transcription initiation factor activity"/>
    <property type="evidence" value="ECO:0007669"/>
    <property type="project" value="TreeGrafter"/>
</dbReference>
<keyword evidence="5" id="KW-0539">Nucleus</keyword>
<feature type="region of interest" description="Disordered" evidence="7">
    <location>
        <begin position="360"/>
        <end position="453"/>
    </location>
</feature>
<evidence type="ECO:0000313" key="10">
    <source>
        <dbReference type="Proteomes" id="UP001180020"/>
    </source>
</evidence>
<dbReference type="CDD" id="cd08045">
    <property type="entry name" value="HFD_TAF4"/>
    <property type="match status" value="1"/>
</dbReference>
<comment type="similarity">
    <text evidence="2">Belongs to the TAF4 family.</text>
</comment>
<feature type="compositionally biased region" description="Polar residues" evidence="7">
    <location>
        <begin position="241"/>
        <end position="293"/>
    </location>
</feature>
<feature type="compositionally biased region" description="Basic and acidic residues" evidence="7">
    <location>
        <begin position="597"/>
        <end position="606"/>
    </location>
</feature>
<feature type="region of interest" description="Disordered" evidence="7">
    <location>
        <begin position="1"/>
        <end position="152"/>
    </location>
</feature>
<feature type="compositionally biased region" description="Basic and acidic residues" evidence="7">
    <location>
        <begin position="696"/>
        <end position="706"/>
    </location>
</feature>
<dbReference type="GO" id="GO:0006367">
    <property type="term" value="P:transcription initiation at RNA polymerase II promoter"/>
    <property type="evidence" value="ECO:0007669"/>
    <property type="project" value="TreeGrafter"/>
</dbReference>
<dbReference type="PANTHER" id="PTHR15138:SF14">
    <property type="entry name" value="TRANSCRIPTION INITIATION FACTOR TFIID SUBUNIT 4"/>
    <property type="match status" value="1"/>
</dbReference>
<evidence type="ECO:0000256" key="2">
    <source>
        <dbReference type="ARBA" id="ARBA00006178"/>
    </source>
</evidence>
<dbReference type="FunFam" id="1.10.20.10:FF:000015">
    <property type="entry name" value="Transcription initiation factor TFIID subunit 4B"/>
    <property type="match status" value="1"/>
</dbReference>
<reference evidence="9" key="1">
    <citation type="journal article" date="2023" name="Nat. Commun.">
        <title>Diploid and tetraploid genomes of Acorus and the evolution of monocots.</title>
        <authorList>
            <person name="Ma L."/>
            <person name="Liu K.W."/>
            <person name="Li Z."/>
            <person name="Hsiao Y.Y."/>
            <person name="Qi Y."/>
            <person name="Fu T."/>
            <person name="Tang G.D."/>
            <person name="Zhang D."/>
            <person name="Sun W.H."/>
            <person name="Liu D.K."/>
            <person name="Li Y."/>
            <person name="Chen G.Z."/>
            <person name="Liu X.D."/>
            <person name="Liao X.Y."/>
            <person name="Jiang Y.T."/>
            <person name="Yu X."/>
            <person name="Hao Y."/>
            <person name="Huang J."/>
            <person name="Zhao X.W."/>
            <person name="Ke S."/>
            <person name="Chen Y.Y."/>
            <person name="Wu W.L."/>
            <person name="Hsu J.L."/>
            <person name="Lin Y.F."/>
            <person name="Huang M.D."/>
            <person name="Li C.Y."/>
            <person name="Huang L."/>
            <person name="Wang Z.W."/>
            <person name="Zhao X."/>
            <person name="Zhong W.Y."/>
            <person name="Peng D.H."/>
            <person name="Ahmad S."/>
            <person name="Lan S."/>
            <person name="Zhang J.S."/>
            <person name="Tsai W.C."/>
            <person name="Van de Peer Y."/>
            <person name="Liu Z.J."/>
        </authorList>
    </citation>
    <scope>NUCLEOTIDE SEQUENCE</scope>
    <source>
        <strain evidence="9">CP</strain>
    </source>
</reference>
<feature type="compositionally biased region" description="Polar residues" evidence="7">
    <location>
        <begin position="374"/>
        <end position="399"/>
    </location>
</feature>
<dbReference type="GO" id="GO:0046982">
    <property type="term" value="F:protein heterodimerization activity"/>
    <property type="evidence" value="ECO:0007669"/>
    <property type="project" value="InterPro"/>
</dbReference>
<keyword evidence="3" id="KW-0805">Transcription regulation</keyword>
<comment type="function">
    <text evidence="6">TAFs are components of the transcription factor IID (TFIID) complex that is essential for mediating regulation of RNA polymerase transcription.</text>
</comment>
<comment type="subcellular location">
    <subcellularLocation>
        <location evidence="1">Nucleus</location>
    </subcellularLocation>
</comment>
<gene>
    <name evidence="9" type="ORF">QJS10_CPA02g00312</name>
</gene>
<feature type="region of interest" description="Disordered" evidence="7">
    <location>
        <begin position="597"/>
        <end position="621"/>
    </location>
</feature>
<feature type="compositionally biased region" description="Polar residues" evidence="7">
    <location>
        <begin position="116"/>
        <end position="139"/>
    </location>
</feature>
<feature type="compositionally biased region" description="Polar residues" evidence="7">
    <location>
        <begin position="678"/>
        <end position="693"/>
    </location>
</feature>
<dbReference type="PROSITE" id="PS51879">
    <property type="entry name" value="RST"/>
    <property type="match status" value="1"/>
</dbReference>
<feature type="compositionally biased region" description="Basic and acidic residues" evidence="7">
    <location>
        <begin position="58"/>
        <end position="70"/>
    </location>
</feature>
<evidence type="ECO:0000256" key="6">
    <source>
        <dbReference type="ARBA" id="ARBA00058775"/>
    </source>
</evidence>
<evidence type="ECO:0000256" key="7">
    <source>
        <dbReference type="SAM" id="MobiDB-lite"/>
    </source>
</evidence>
<feature type="compositionally biased region" description="Polar residues" evidence="7">
    <location>
        <begin position="41"/>
        <end position="57"/>
    </location>
</feature>
<dbReference type="GO" id="GO:0003677">
    <property type="term" value="F:DNA binding"/>
    <property type="evidence" value="ECO:0007669"/>
    <property type="project" value="TreeGrafter"/>
</dbReference>
<organism evidence="9 10">
    <name type="scientific">Acorus calamus</name>
    <name type="common">Sweet flag</name>
    <dbReference type="NCBI Taxonomy" id="4465"/>
    <lineage>
        <taxon>Eukaryota</taxon>
        <taxon>Viridiplantae</taxon>
        <taxon>Streptophyta</taxon>
        <taxon>Embryophyta</taxon>
        <taxon>Tracheophyta</taxon>
        <taxon>Spermatophyta</taxon>
        <taxon>Magnoliopsida</taxon>
        <taxon>Liliopsida</taxon>
        <taxon>Acoraceae</taxon>
        <taxon>Acorus</taxon>
    </lineage>
</organism>
<proteinExistence type="inferred from homology"/>
<evidence type="ECO:0000256" key="5">
    <source>
        <dbReference type="ARBA" id="ARBA00023242"/>
    </source>
</evidence>
<comment type="caution">
    <text evidence="9">The sequence shown here is derived from an EMBL/GenBank/DDBJ whole genome shotgun (WGS) entry which is preliminary data.</text>
</comment>
<feature type="compositionally biased region" description="Basic and acidic residues" evidence="7">
    <location>
        <begin position="140"/>
        <end position="151"/>
    </location>
</feature>
<accession>A0AAV9FFM6</accession>
<evidence type="ECO:0000256" key="3">
    <source>
        <dbReference type="ARBA" id="ARBA00023015"/>
    </source>
</evidence>
<dbReference type="Proteomes" id="UP001180020">
    <property type="component" value="Unassembled WGS sequence"/>
</dbReference>
<reference evidence="9" key="2">
    <citation type="submission" date="2023-06" db="EMBL/GenBank/DDBJ databases">
        <authorList>
            <person name="Ma L."/>
            <person name="Liu K.-W."/>
            <person name="Li Z."/>
            <person name="Hsiao Y.-Y."/>
            <person name="Qi Y."/>
            <person name="Fu T."/>
            <person name="Tang G."/>
            <person name="Zhang D."/>
            <person name="Sun W.-H."/>
            <person name="Liu D.-K."/>
            <person name="Li Y."/>
            <person name="Chen G.-Z."/>
            <person name="Liu X.-D."/>
            <person name="Liao X.-Y."/>
            <person name="Jiang Y.-T."/>
            <person name="Yu X."/>
            <person name="Hao Y."/>
            <person name="Huang J."/>
            <person name="Zhao X.-W."/>
            <person name="Ke S."/>
            <person name="Chen Y.-Y."/>
            <person name="Wu W.-L."/>
            <person name="Hsu J.-L."/>
            <person name="Lin Y.-F."/>
            <person name="Huang M.-D."/>
            <person name="Li C.-Y."/>
            <person name="Huang L."/>
            <person name="Wang Z.-W."/>
            <person name="Zhao X."/>
            <person name="Zhong W.-Y."/>
            <person name="Peng D.-H."/>
            <person name="Ahmad S."/>
            <person name="Lan S."/>
            <person name="Zhang J.-S."/>
            <person name="Tsai W.-C."/>
            <person name="Van De Peer Y."/>
            <person name="Liu Z.-J."/>
        </authorList>
    </citation>
    <scope>NUCLEOTIDE SEQUENCE</scope>
    <source>
        <strain evidence="9">CP</strain>
        <tissue evidence="9">Leaves</tissue>
    </source>
</reference>
<keyword evidence="4" id="KW-0804">Transcription</keyword>
<dbReference type="Gene3D" id="1.10.20.10">
    <property type="entry name" value="Histone, subunit A"/>
    <property type="match status" value="1"/>
</dbReference>
<feature type="domain" description="RST" evidence="8">
    <location>
        <begin position="169"/>
        <end position="240"/>
    </location>
</feature>
<dbReference type="Pfam" id="PF05236">
    <property type="entry name" value="TAF4"/>
    <property type="match status" value="1"/>
</dbReference>
<sequence>MDPSIMKLLEEDEDETMHSGADVEAFTAALNRDIGGDVPVSQPSDSNATEENLPQKNQAEEKQHLKHEEQQPSQNPTRVEPGVENEHQHTASQPETDQLLSQQKQPPNDDQKQQLVPKQTQFVERPQGTVSDMRSIQSSEQERFLRSESQHQKLQQLNETAGAEHAMRRAKPGSGIPFQRMMPVLLSNLDKDRTMQLHQIFAKLKNNEVTKDDFLRVIRNIVGETMLRQAVQKVQSQLQAQAAKNSQANPQQHPSTSQASAQSLSMPSRSAPPSTEAQSFIQHSFPQAQQQKEISGLRPKGIDNQKEGSMNHANQAAAPSVNMTNQGKDISMTSLQEINRQQQHPHFSQSPVPMYGGHVPTFPRPSTGAAATPSRPQIQDQQMRQTPVHQGSLVSQADPTLQMRPPVSSAAPPVLGGANLRTPPKKPSIGQKKPLETLGNPSPQPSKKQKVSGDLLEQSIEQLNDVTAVSGVNLREEEEQLLSTHKEESRASEATRRVVQEEEEKLILQKEPLQTKIAEIMSKCGLKSVSNDVERCLSMCVEERMRGFISNLIRLSKQRVDVEKARHRISITSDVQRQIMMMNREAKEIWDKKQAEEAEKLRKQNDTDGSAGVDAEKEKDETRVKALKVNKEEDDKMRTTAANVAARVAVGGDDMLSKWQLMAEQARQKREGGVAGPSASQPSKDVTRRSMSSMKAMRDNQTEKRGLNTSTSGAGRRLGRNLSPMPLSKVTRTISIKDVIAVLEREPQMAKSPLLYRLYERQSTTSPSE</sequence>
<keyword evidence="10" id="KW-1185">Reference proteome</keyword>
<dbReference type="GO" id="GO:0005669">
    <property type="term" value="C:transcription factor TFIID complex"/>
    <property type="evidence" value="ECO:0007669"/>
    <property type="project" value="InterPro"/>
</dbReference>
<feature type="region of interest" description="Disordered" evidence="7">
    <location>
        <begin position="241"/>
        <end position="324"/>
    </location>
</feature>
<name>A0AAV9FFM6_ACOCL</name>
<dbReference type="InterPro" id="IPR045144">
    <property type="entry name" value="TAF4"/>
</dbReference>
<evidence type="ECO:0000256" key="1">
    <source>
        <dbReference type="ARBA" id="ARBA00004123"/>
    </source>
</evidence>
<evidence type="ECO:0000259" key="8">
    <source>
        <dbReference type="PROSITE" id="PS51879"/>
    </source>
</evidence>
<dbReference type="InterPro" id="IPR009072">
    <property type="entry name" value="Histone-fold"/>
</dbReference>
<dbReference type="InterPro" id="IPR022003">
    <property type="entry name" value="RST"/>
</dbReference>